<organism evidence="19 20">
    <name type="scientific">Aphis glycines</name>
    <name type="common">Soybean aphid</name>
    <dbReference type="NCBI Taxonomy" id="307491"/>
    <lineage>
        <taxon>Eukaryota</taxon>
        <taxon>Metazoa</taxon>
        <taxon>Ecdysozoa</taxon>
        <taxon>Arthropoda</taxon>
        <taxon>Hexapoda</taxon>
        <taxon>Insecta</taxon>
        <taxon>Pterygota</taxon>
        <taxon>Neoptera</taxon>
        <taxon>Paraneoptera</taxon>
        <taxon>Hemiptera</taxon>
        <taxon>Sternorrhyncha</taxon>
        <taxon>Aphidomorpha</taxon>
        <taxon>Aphidoidea</taxon>
        <taxon>Aphididae</taxon>
        <taxon>Aphidini</taxon>
        <taxon>Aphis</taxon>
        <taxon>Aphis</taxon>
    </lineage>
</organism>
<dbReference type="GO" id="GO:0008017">
    <property type="term" value="F:microtubule binding"/>
    <property type="evidence" value="ECO:0007669"/>
    <property type="project" value="InterPro"/>
</dbReference>
<feature type="domain" description="Kinesin motor" evidence="18">
    <location>
        <begin position="311"/>
        <end position="643"/>
    </location>
</feature>
<dbReference type="AlphaFoldDB" id="A0A6G0TEU3"/>
<evidence type="ECO:0000256" key="11">
    <source>
        <dbReference type="ARBA" id="ARBA00023212"/>
    </source>
</evidence>
<evidence type="ECO:0000256" key="17">
    <source>
        <dbReference type="SAM" id="Phobius"/>
    </source>
</evidence>
<dbReference type="PROSITE" id="PS00411">
    <property type="entry name" value="KINESIN_MOTOR_1"/>
    <property type="match status" value="1"/>
</dbReference>
<evidence type="ECO:0000313" key="20">
    <source>
        <dbReference type="Proteomes" id="UP000475862"/>
    </source>
</evidence>
<evidence type="ECO:0000256" key="7">
    <source>
        <dbReference type="ARBA" id="ARBA00022829"/>
    </source>
</evidence>
<evidence type="ECO:0000313" key="19">
    <source>
        <dbReference type="EMBL" id="KAE9530711.1"/>
    </source>
</evidence>
<keyword evidence="4 15" id="KW-0493">Microtubule</keyword>
<evidence type="ECO:0000256" key="5">
    <source>
        <dbReference type="ARBA" id="ARBA00022741"/>
    </source>
</evidence>
<evidence type="ECO:0000256" key="16">
    <source>
        <dbReference type="SAM" id="Coils"/>
    </source>
</evidence>
<comment type="similarity">
    <text evidence="13">Belongs to the TRAFAC class myosin-kinesin ATPase superfamily. Kinesin family. KIN-13 subfamily.</text>
</comment>
<protein>
    <recommendedName>
        <fullName evidence="15">Kinesin-like protein</fullName>
    </recommendedName>
</protein>
<sequence length="829" mass="92545">MSSWIKKSLSCFHHDKQRNDGRCKCKKNICSISDKNIQCNFDEEFNSEMCVGNLVEDAGRIHKAVVSRMNPDTRSISVEWLENGETKGKEIDLDGILELNPQLRSNIPSITMVAQNGTNIPTTSKLARTFKFIPLKLQYKHLQIIKASSYKGTKPVSRQTNHYSPAVNGTGEVLSTTVPCTPLNPPTQYQQIPVLKPADPPPQTQQLTHLYSNNTAGAIRGSNTTTVAAAAAAAAAAAKDRRSNVVKEVAKLKKNREERRQRQAELKEEKEALMNMDPGNPNWEFLAMIRDYQSNLDFKPLRDSEVVEDHQISVCVRKRPLNKKELNRKEVDVVAIPSKNQVIVHEPKNKVDLTKYLENQHFRFDYAFDETCTNETVYKYTARPLVKTIFDGGMATCFAYGQTGSGKTHTMGGDFHGKTQDCKKGIYAMAAKDVFRFLNSPSYSPLNLVVTASFFEIYSGKVFDLLGDKAKLRVLEDGMQKVQVVGLTEKVVTTVDEVLKIINDGNSARTSGQTSANSNSSRSHAVFQIVLRIPGLNQIHGKFSLIDLAGNERGADTSSANRQTRMEGAEINKSLLALKECIRALGKKGSHLPFRASKLTQVLKDSFVGENTKTCMIAMISPGLSSCEHSLNTLRYADRVKELDASDPAAGEVHAPMYSSPPSRSPNMSRKLQDVSMVDDDLAALRSLNEGELSADLYNFHEAVSLLQEQEDEMLDKHKSLLESGQKWLQKDKQLLAMTKNVDYDQDGNRDQKTCLLVALQLLALPIAYAFFFLYILPLIELAYSLQLLNLLQTKLAATQDLVETVLAFRKQLTTEEQFSQNINRGNHR</sequence>
<dbReference type="GO" id="GO:0051301">
    <property type="term" value="P:cell division"/>
    <property type="evidence" value="ECO:0007669"/>
    <property type="project" value="UniProtKB-KW"/>
</dbReference>
<proteinExistence type="inferred from homology"/>
<dbReference type="Gene3D" id="3.40.850.10">
    <property type="entry name" value="Kinesin motor domain"/>
    <property type="match status" value="1"/>
</dbReference>
<dbReference type="Pfam" id="PF00225">
    <property type="entry name" value="Kinesin"/>
    <property type="match status" value="1"/>
</dbReference>
<dbReference type="InterPro" id="IPR036961">
    <property type="entry name" value="Kinesin_motor_dom_sf"/>
</dbReference>
<feature type="coiled-coil region" evidence="16">
    <location>
        <begin position="235"/>
        <end position="276"/>
    </location>
</feature>
<feature type="transmembrane region" description="Helical" evidence="17">
    <location>
        <begin position="756"/>
        <end position="777"/>
    </location>
</feature>
<dbReference type="GO" id="GO:0000922">
    <property type="term" value="C:spindle pole"/>
    <property type="evidence" value="ECO:0007669"/>
    <property type="project" value="UniProtKB-SubCell"/>
</dbReference>
<dbReference type="GO" id="GO:0007059">
    <property type="term" value="P:chromosome segregation"/>
    <property type="evidence" value="ECO:0007669"/>
    <property type="project" value="UniProtKB-KW"/>
</dbReference>
<keyword evidence="10 14" id="KW-0505">Motor protein</keyword>
<dbReference type="SMART" id="SM00129">
    <property type="entry name" value="KISc"/>
    <property type="match status" value="1"/>
</dbReference>
<evidence type="ECO:0000256" key="13">
    <source>
        <dbReference type="ARBA" id="ARBA00061030"/>
    </source>
</evidence>
<keyword evidence="2" id="KW-0963">Cytoplasm</keyword>
<keyword evidence="6" id="KW-0498">Mitosis</keyword>
<evidence type="ECO:0000256" key="8">
    <source>
        <dbReference type="ARBA" id="ARBA00022840"/>
    </source>
</evidence>
<evidence type="ECO:0000256" key="10">
    <source>
        <dbReference type="ARBA" id="ARBA00023175"/>
    </source>
</evidence>
<evidence type="ECO:0000256" key="14">
    <source>
        <dbReference type="PROSITE-ProRule" id="PRU00283"/>
    </source>
</evidence>
<evidence type="ECO:0000256" key="3">
    <source>
        <dbReference type="ARBA" id="ARBA00022618"/>
    </source>
</evidence>
<evidence type="ECO:0000256" key="1">
    <source>
        <dbReference type="ARBA" id="ARBA00004647"/>
    </source>
</evidence>
<feature type="binding site" evidence="14">
    <location>
        <begin position="401"/>
        <end position="408"/>
    </location>
    <ligand>
        <name>ATP</name>
        <dbReference type="ChEBI" id="CHEBI:30616"/>
    </ligand>
</feature>
<dbReference type="GO" id="GO:0005524">
    <property type="term" value="F:ATP binding"/>
    <property type="evidence" value="ECO:0007669"/>
    <property type="project" value="UniProtKB-UniRule"/>
</dbReference>
<keyword evidence="12" id="KW-0131">Cell cycle</keyword>
<keyword evidence="11" id="KW-0206">Cytoskeleton</keyword>
<dbReference type="GO" id="GO:0007019">
    <property type="term" value="P:microtubule depolymerization"/>
    <property type="evidence" value="ECO:0007669"/>
    <property type="project" value="TreeGrafter"/>
</dbReference>
<dbReference type="Pfam" id="PF22923">
    <property type="entry name" value="KIF2A-like_1st"/>
    <property type="match status" value="1"/>
</dbReference>
<keyword evidence="17" id="KW-0812">Transmembrane</keyword>
<comment type="subcellular location">
    <subcellularLocation>
        <location evidence="1">Cytoplasm</location>
        <location evidence="1">Cytoskeleton</location>
        <location evidence="1">Spindle pole</location>
    </subcellularLocation>
</comment>
<dbReference type="CDD" id="cd01367">
    <property type="entry name" value="KISc_KIF2_like"/>
    <property type="match status" value="1"/>
</dbReference>
<dbReference type="PRINTS" id="PR00380">
    <property type="entry name" value="KINESINHEAVY"/>
</dbReference>
<keyword evidence="8 14" id="KW-0067">ATP-binding</keyword>
<keyword evidence="17" id="KW-0472">Membrane</keyword>
<evidence type="ECO:0000256" key="2">
    <source>
        <dbReference type="ARBA" id="ARBA00022490"/>
    </source>
</evidence>
<keyword evidence="7" id="KW-0159">Chromosome partition</keyword>
<dbReference type="GO" id="GO:0007018">
    <property type="term" value="P:microtubule-based movement"/>
    <property type="evidence" value="ECO:0007669"/>
    <property type="project" value="InterPro"/>
</dbReference>
<keyword evidence="3" id="KW-0132">Cell division</keyword>
<keyword evidence="9 16" id="KW-0175">Coiled coil</keyword>
<evidence type="ECO:0000256" key="15">
    <source>
        <dbReference type="RuleBase" id="RU000394"/>
    </source>
</evidence>
<dbReference type="Proteomes" id="UP000475862">
    <property type="component" value="Unassembled WGS sequence"/>
</dbReference>
<keyword evidence="5 14" id="KW-0547">Nucleotide-binding</keyword>
<gene>
    <name evidence="19" type="ORF">AGLY_011173</name>
</gene>
<dbReference type="InterPro" id="IPR001752">
    <property type="entry name" value="Kinesin_motor_dom"/>
</dbReference>
<comment type="caution">
    <text evidence="19">The sequence shown here is derived from an EMBL/GenBank/DDBJ whole genome shotgun (WGS) entry which is preliminary data.</text>
</comment>
<dbReference type="FunFam" id="3.40.850.10:FF:000012">
    <property type="entry name" value="Kinesin-like protein"/>
    <property type="match status" value="1"/>
</dbReference>
<evidence type="ECO:0000259" key="18">
    <source>
        <dbReference type="PROSITE" id="PS50067"/>
    </source>
</evidence>
<dbReference type="InterPro" id="IPR027417">
    <property type="entry name" value="P-loop_NTPase"/>
</dbReference>
<name>A0A6G0TEU3_APHGL</name>
<dbReference type="EMBL" id="VYZN01000042">
    <property type="protein sequence ID" value="KAE9530711.1"/>
    <property type="molecule type" value="Genomic_DNA"/>
</dbReference>
<keyword evidence="20" id="KW-1185">Reference proteome</keyword>
<dbReference type="InterPro" id="IPR054473">
    <property type="entry name" value="KIF2A-like_N"/>
</dbReference>
<dbReference type="InterPro" id="IPR019821">
    <property type="entry name" value="Kinesin_motor_CS"/>
</dbReference>
<evidence type="ECO:0000256" key="6">
    <source>
        <dbReference type="ARBA" id="ARBA00022776"/>
    </source>
</evidence>
<dbReference type="PROSITE" id="PS50067">
    <property type="entry name" value="KINESIN_MOTOR_2"/>
    <property type="match status" value="1"/>
</dbReference>
<dbReference type="PANTHER" id="PTHR47971">
    <property type="entry name" value="KINESIN-RELATED PROTEIN 6"/>
    <property type="match status" value="1"/>
</dbReference>
<accession>A0A6G0TEU3</accession>
<dbReference type="SUPFAM" id="SSF52540">
    <property type="entry name" value="P-loop containing nucleoside triphosphate hydrolases"/>
    <property type="match status" value="1"/>
</dbReference>
<dbReference type="PANTHER" id="PTHR47971:SF8">
    <property type="entry name" value="KINESIN-LIKE PROTEIN"/>
    <property type="match status" value="1"/>
</dbReference>
<dbReference type="GO" id="GO:0003777">
    <property type="term" value="F:microtubule motor activity"/>
    <property type="evidence" value="ECO:0007669"/>
    <property type="project" value="InterPro"/>
</dbReference>
<evidence type="ECO:0000256" key="12">
    <source>
        <dbReference type="ARBA" id="ARBA00023306"/>
    </source>
</evidence>
<evidence type="ECO:0000256" key="4">
    <source>
        <dbReference type="ARBA" id="ARBA00022701"/>
    </source>
</evidence>
<dbReference type="InterPro" id="IPR027640">
    <property type="entry name" value="Kinesin-like_fam"/>
</dbReference>
<keyword evidence="17" id="KW-1133">Transmembrane helix</keyword>
<reference evidence="19 20" key="1">
    <citation type="submission" date="2019-08" db="EMBL/GenBank/DDBJ databases">
        <title>The genome of the soybean aphid Biotype 1, its phylome, world population structure and adaptation to the North American continent.</title>
        <authorList>
            <person name="Giordano R."/>
            <person name="Donthu R.K."/>
            <person name="Hernandez A.G."/>
            <person name="Wright C.L."/>
            <person name="Zimin A.V."/>
        </authorList>
    </citation>
    <scope>NUCLEOTIDE SEQUENCE [LARGE SCALE GENOMIC DNA]</scope>
    <source>
        <tissue evidence="19">Whole aphids</tissue>
    </source>
</reference>
<dbReference type="GO" id="GO:0005828">
    <property type="term" value="C:kinetochore microtubule"/>
    <property type="evidence" value="ECO:0007669"/>
    <property type="project" value="UniProtKB-ARBA"/>
</dbReference>
<dbReference type="OrthoDB" id="3176171at2759"/>
<evidence type="ECO:0000256" key="9">
    <source>
        <dbReference type="ARBA" id="ARBA00023054"/>
    </source>
</evidence>